<dbReference type="InParanoid" id="A0A7I4B6P4"/>
<keyword evidence="2" id="KW-0812">Transmembrane</keyword>
<dbReference type="InterPro" id="IPR036465">
    <property type="entry name" value="vWFA_dom_sf"/>
</dbReference>
<dbReference type="PANTHER" id="PTHR10166:SF37">
    <property type="entry name" value="STOLID, ISOFORM H"/>
    <property type="match status" value="1"/>
</dbReference>
<gene>
    <name evidence="3" type="primary">LOC112294279</name>
</gene>
<feature type="transmembrane region" description="Helical" evidence="2">
    <location>
        <begin position="345"/>
        <end position="370"/>
    </location>
</feature>
<reference evidence="3" key="3">
    <citation type="submission" date="2020-12" db="UniProtKB">
        <authorList>
            <consortium name="EnsemblPlants"/>
        </authorList>
    </citation>
    <scope>IDENTIFICATION</scope>
</reference>
<dbReference type="RefSeq" id="XP_073396359.1">
    <property type="nucleotide sequence ID" value="XM_073540258.1"/>
</dbReference>
<dbReference type="Proteomes" id="UP000006727">
    <property type="component" value="Chromosome 17"/>
</dbReference>
<dbReference type="GeneID" id="112294279"/>
<dbReference type="InterPro" id="IPR051173">
    <property type="entry name" value="Ca_channel_alpha-2/delta"/>
</dbReference>
<dbReference type="AlphaFoldDB" id="A0A7I4B6P4"/>
<keyword evidence="4" id="KW-1185">Reference proteome</keyword>
<reference evidence="3 4" key="1">
    <citation type="journal article" date="2008" name="Science">
        <title>The Physcomitrella genome reveals evolutionary insights into the conquest of land by plants.</title>
        <authorList>
            <person name="Rensing S."/>
            <person name="Lang D."/>
            <person name="Zimmer A."/>
            <person name="Terry A."/>
            <person name="Salamov A."/>
            <person name="Shapiro H."/>
            <person name="Nishiyama T."/>
            <person name="Perroud P.-F."/>
            <person name="Lindquist E."/>
            <person name="Kamisugi Y."/>
            <person name="Tanahashi T."/>
            <person name="Sakakibara K."/>
            <person name="Fujita T."/>
            <person name="Oishi K."/>
            <person name="Shin-I T."/>
            <person name="Kuroki Y."/>
            <person name="Toyoda A."/>
            <person name="Suzuki Y."/>
            <person name="Hashimoto A."/>
            <person name="Yamaguchi K."/>
            <person name="Sugano A."/>
            <person name="Kohara Y."/>
            <person name="Fujiyama A."/>
            <person name="Anterola A."/>
            <person name="Aoki S."/>
            <person name="Ashton N."/>
            <person name="Barbazuk W.B."/>
            <person name="Barker E."/>
            <person name="Bennetzen J."/>
            <person name="Bezanilla M."/>
            <person name="Blankenship R."/>
            <person name="Cho S.H."/>
            <person name="Dutcher S."/>
            <person name="Estelle M."/>
            <person name="Fawcett J.A."/>
            <person name="Gundlach H."/>
            <person name="Hanada K."/>
            <person name="Heyl A."/>
            <person name="Hicks K.A."/>
            <person name="Hugh J."/>
            <person name="Lohr M."/>
            <person name="Mayer K."/>
            <person name="Melkozernov A."/>
            <person name="Murata T."/>
            <person name="Nelson D."/>
            <person name="Pils B."/>
            <person name="Prigge M."/>
            <person name="Reiss B."/>
            <person name="Renner T."/>
            <person name="Rombauts S."/>
            <person name="Rushton P."/>
            <person name="Sanderfoot A."/>
            <person name="Schween G."/>
            <person name="Shiu S.-H."/>
            <person name="Stueber K."/>
            <person name="Theodoulou F.L."/>
            <person name="Tu H."/>
            <person name="Van de Peer Y."/>
            <person name="Verrier P.J."/>
            <person name="Waters E."/>
            <person name="Wood A."/>
            <person name="Yang L."/>
            <person name="Cove D."/>
            <person name="Cuming A."/>
            <person name="Hasebe M."/>
            <person name="Lucas S."/>
            <person name="Mishler D.B."/>
            <person name="Reski R."/>
            <person name="Grigoriev I."/>
            <person name="Quatrano R.S."/>
            <person name="Boore J.L."/>
        </authorList>
    </citation>
    <scope>NUCLEOTIDE SEQUENCE [LARGE SCALE GENOMIC DNA]</scope>
    <source>
        <strain evidence="3 4">cv. Gransden 2004</strain>
    </source>
</reference>
<evidence type="ECO:0008006" key="5">
    <source>
        <dbReference type="Google" id="ProtNLM"/>
    </source>
</evidence>
<name>A0A7I4B6P4_PHYPA</name>
<evidence type="ECO:0000256" key="2">
    <source>
        <dbReference type="SAM" id="Phobius"/>
    </source>
</evidence>
<organism evidence="3 4">
    <name type="scientific">Physcomitrium patens</name>
    <name type="common">Spreading-leaved earth moss</name>
    <name type="synonym">Physcomitrella patens</name>
    <dbReference type="NCBI Taxonomy" id="3218"/>
    <lineage>
        <taxon>Eukaryota</taxon>
        <taxon>Viridiplantae</taxon>
        <taxon>Streptophyta</taxon>
        <taxon>Embryophyta</taxon>
        <taxon>Bryophyta</taxon>
        <taxon>Bryophytina</taxon>
        <taxon>Bryopsida</taxon>
        <taxon>Funariidae</taxon>
        <taxon>Funariales</taxon>
        <taxon>Funariaceae</taxon>
        <taxon>Physcomitrium</taxon>
    </lineage>
</organism>
<protein>
    <recommendedName>
        <fullName evidence="5">VWFA domain-containing protein</fullName>
    </recommendedName>
</protein>
<evidence type="ECO:0000313" key="4">
    <source>
        <dbReference type="Proteomes" id="UP000006727"/>
    </source>
</evidence>
<dbReference type="EnsemblPlants" id="Pp3c17_14540V3.2">
    <property type="protein sequence ID" value="Pp3c17_14540V3.2"/>
    <property type="gene ID" value="Pp3c17_14540"/>
</dbReference>
<dbReference type="KEGG" id="ppp:112294279"/>
<reference evidence="3 4" key="2">
    <citation type="journal article" date="2018" name="Plant J.">
        <title>The Physcomitrella patens chromosome-scale assembly reveals moss genome structure and evolution.</title>
        <authorList>
            <person name="Lang D."/>
            <person name="Ullrich K.K."/>
            <person name="Murat F."/>
            <person name="Fuchs J."/>
            <person name="Jenkins J."/>
            <person name="Haas F.B."/>
            <person name="Piednoel M."/>
            <person name="Gundlach H."/>
            <person name="Van Bel M."/>
            <person name="Meyberg R."/>
            <person name="Vives C."/>
            <person name="Morata J."/>
            <person name="Symeonidi A."/>
            <person name="Hiss M."/>
            <person name="Muchero W."/>
            <person name="Kamisugi Y."/>
            <person name="Saleh O."/>
            <person name="Blanc G."/>
            <person name="Decker E.L."/>
            <person name="van Gessel N."/>
            <person name="Grimwood J."/>
            <person name="Hayes R.D."/>
            <person name="Graham S.W."/>
            <person name="Gunter L.E."/>
            <person name="McDaniel S.F."/>
            <person name="Hoernstein S.N.W."/>
            <person name="Larsson A."/>
            <person name="Li F.W."/>
            <person name="Perroud P.F."/>
            <person name="Phillips J."/>
            <person name="Ranjan P."/>
            <person name="Rokshar D.S."/>
            <person name="Rothfels C.J."/>
            <person name="Schneider L."/>
            <person name="Shu S."/>
            <person name="Stevenson D.W."/>
            <person name="Thummler F."/>
            <person name="Tillich M."/>
            <person name="Villarreal Aguilar J.C."/>
            <person name="Widiez T."/>
            <person name="Wong G.K."/>
            <person name="Wymore A."/>
            <person name="Zhang Y."/>
            <person name="Zimmer A.D."/>
            <person name="Quatrano R.S."/>
            <person name="Mayer K.F.X."/>
            <person name="Goodstein D."/>
            <person name="Casacuberta J.M."/>
            <person name="Vandepoele K."/>
            <person name="Reski R."/>
            <person name="Cuming A.C."/>
            <person name="Tuskan G.A."/>
            <person name="Maumus F."/>
            <person name="Salse J."/>
            <person name="Schmutz J."/>
            <person name="Rensing S.A."/>
        </authorList>
    </citation>
    <scope>NUCLEOTIDE SEQUENCE [LARGE SCALE GENOMIC DNA]</scope>
    <source>
        <strain evidence="3 4">cv. Gransden 2004</strain>
    </source>
</reference>
<dbReference type="GO" id="GO:0005245">
    <property type="term" value="F:voltage-gated calcium channel activity"/>
    <property type="evidence" value="ECO:0000318"/>
    <property type="project" value="GO_Central"/>
</dbReference>
<dbReference type="GO" id="GO:0005891">
    <property type="term" value="C:voltage-gated calcium channel complex"/>
    <property type="evidence" value="ECO:0000318"/>
    <property type="project" value="GO_Central"/>
</dbReference>
<evidence type="ECO:0000313" key="3">
    <source>
        <dbReference type="EnsemblPlants" id="Pp3c17_14540V3.2"/>
    </source>
</evidence>
<dbReference type="Gramene" id="Pp3c17_14540V3.2">
    <property type="protein sequence ID" value="Pp3c17_14540V3.2"/>
    <property type="gene ID" value="Pp3c17_14540"/>
</dbReference>
<keyword evidence="2" id="KW-0472">Membrane</keyword>
<dbReference type="PANTHER" id="PTHR10166">
    <property type="entry name" value="VOLTAGE-DEPENDENT CALCIUM CHANNEL SUBUNIT ALPHA-2/DELTA-RELATED"/>
    <property type="match status" value="1"/>
</dbReference>
<dbReference type="RefSeq" id="XP_073396360.1">
    <property type="nucleotide sequence ID" value="XM_073540259.1"/>
</dbReference>
<keyword evidence="2" id="KW-1133">Transmembrane helix</keyword>
<evidence type="ECO:0000256" key="1">
    <source>
        <dbReference type="SAM" id="MobiDB-lite"/>
    </source>
</evidence>
<dbReference type="SUPFAM" id="SSF53300">
    <property type="entry name" value="vWA-like"/>
    <property type="match status" value="1"/>
</dbReference>
<dbReference type="OrthoDB" id="10054666at2759"/>
<feature type="region of interest" description="Disordered" evidence="1">
    <location>
        <begin position="396"/>
        <end position="415"/>
    </location>
</feature>
<dbReference type="RefSeq" id="XP_024400341.1">
    <property type="nucleotide sequence ID" value="XM_024544573.2"/>
</dbReference>
<accession>A0A7I4B6P4</accession>
<proteinExistence type="predicted"/>
<dbReference type="EMBL" id="ABEU02000017">
    <property type="status" value="NOT_ANNOTATED_CDS"/>
    <property type="molecule type" value="Genomic_DNA"/>
</dbReference>
<sequence>MLVVKDQTTARSIYMQRNLDEKFKSMSNHTHFFRVFFGSVEGTLKIFPGMDEECSKAAPYDPRIRHWYLQSTYVRKGVVVLVDSGHSMHKELNAGKEGETYSSKVKQTLLKFLDTMWVRDYIKILFFNGDNPNVRPLLNDSFVQVDFSDSDGKPPLNRLKNSISGKEFDAHRGRSDPKVADAIKAINHAIKLLTDKATIPTEYLKVTILLDGGGRITSLPETEIQNSDFSLAVLGPSNELLGVVALHIFNNKVEEQFGIEEVPFVDAANSKKRSHTQEFDDNEVATKVRFNHTGPCESFKDEKIEGEGVCKATLMNEDPSVFRKLSCCENCTFKVKVIDWPANKIAGVTVAGVAGAVGLVLLVSGCWYFIHVQNFWMIYLFKMNSSNEFPSNEENRSLAQTASHVDPQRVFQKES</sequence>